<proteinExistence type="predicted"/>
<evidence type="ECO:0000313" key="3">
    <source>
        <dbReference type="Proteomes" id="UP001240250"/>
    </source>
</evidence>
<protein>
    <recommendedName>
        <fullName evidence="4">DUF2238 domain-containing protein</fullName>
    </recommendedName>
</protein>
<feature type="transmembrane region" description="Helical" evidence="1">
    <location>
        <begin position="44"/>
        <end position="62"/>
    </location>
</feature>
<feature type="transmembrane region" description="Helical" evidence="1">
    <location>
        <begin position="184"/>
        <end position="202"/>
    </location>
</feature>
<evidence type="ECO:0000256" key="1">
    <source>
        <dbReference type="SAM" id="Phobius"/>
    </source>
</evidence>
<keyword evidence="1" id="KW-0472">Membrane</keyword>
<dbReference type="Proteomes" id="UP001240250">
    <property type="component" value="Unassembled WGS sequence"/>
</dbReference>
<dbReference type="EMBL" id="JAUSVM010000001">
    <property type="protein sequence ID" value="MDQ0426041.1"/>
    <property type="molecule type" value="Genomic_DNA"/>
</dbReference>
<feature type="transmembrane region" description="Helical" evidence="1">
    <location>
        <begin position="15"/>
        <end position="38"/>
    </location>
</feature>
<keyword evidence="3" id="KW-1185">Reference proteome</keyword>
<feature type="transmembrane region" description="Helical" evidence="1">
    <location>
        <begin position="144"/>
        <end position="164"/>
    </location>
</feature>
<keyword evidence="1" id="KW-0812">Transmembrane</keyword>
<dbReference type="Pfam" id="PF09997">
    <property type="entry name" value="DUF2238"/>
    <property type="match status" value="1"/>
</dbReference>
<evidence type="ECO:0000313" key="2">
    <source>
        <dbReference type="EMBL" id="MDQ0426041.1"/>
    </source>
</evidence>
<dbReference type="RefSeq" id="WP_233421267.1">
    <property type="nucleotide sequence ID" value="NZ_JAUSVM010000001.1"/>
</dbReference>
<gene>
    <name evidence="2" type="ORF">JO380_002422</name>
</gene>
<keyword evidence="1" id="KW-1133">Transmembrane helix</keyword>
<accession>A0ABU0GL13</accession>
<comment type="caution">
    <text evidence="2">The sequence shown here is derived from an EMBL/GenBank/DDBJ whole genome shotgun (WGS) entry which is preliminary data.</text>
</comment>
<sequence length="209" mass="20672">MTTTRAGMPAPVPRLLLAGPGGVVRAAGAVSVLVALVARGPVDAVLLVLVLGGLVVPVVVRAPAALDAAYGASLLVAAWCAVLELYQAVPWLDVVAHVGVTGLVAAVAHLALARTTGAVPDPTAALHPTAVPDPTAVHGRAARAGAVVVTVALGLALGALWEVGEYVGHTYVDDAIFVTYADTIGDLVAGGVGSVAAGLWLVSPGRRGT</sequence>
<feature type="transmembrane region" description="Helical" evidence="1">
    <location>
        <begin position="94"/>
        <end position="112"/>
    </location>
</feature>
<organism evidence="2 3">
    <name type="scientific">Cellulomonas iranensis</name>
    <dbReference type="NCBI Taxonomy" id="76862"/>
    <lineage>
        <taxon>Bacteria</taxon>
        <taxon>Bacillati</taxon>
        <taxon>Actinomycetota</taxon>
        <taxon>Actinomycetes</taxon>
        <taxon>Micrococcales</taxon>
        <taxon>Cellulomonadaceae</taxon>
        <taxon>Cellulomonas</taxon>
    </lineage>
</organism>
<reference evidence="2 3" key="1">
    <citation type="submission" date="2023-07" db="EMBL/GenBank/DDBJ databases">
        <title>Sequencing the genomes of 1000 actinobacteria strains.</title>
        <authorList>
            <person name="Klenk H.-P."/>
        </authorList>
    </citation>
    <scope>NUCLEOTIDE SEQUENCE [LARGE SCALE GENOMIC DNA]</scope>
    <source>
        <strain evidence="2 3">DSM 14785</strain>
    </source>
</reference>
<evidence type="ECO:0008006" key="4">
    <source>
        <dbReference type="Google" id="ProtNLM"/>
    </source>
</evidence>
<name>A0ABU0GL13_9CELL</name>
<dbReference type="InterPro" id="IPR014509">
    <property type="entry name" value="YjdF-like"/>
</dbReference>